<accession>A0A7Z7IPK7</accession>
<feature type="compositionally biased region" description="Polar residues" evidence="1">
    <location>
        <begin position="370"/>
        <end position="383"/>
    </location>
</feature>
<reference evidence="3 4" key="1">
    <citation type="submission" date="2017-10" db="EMBL/GenBank/DDBJ databases">
        <authorList>
            <consortium name="Urmite Genomes"/>
        </authorList>
    </citation>
    <scope>NUCLEOTIDE SEQUENCE [LARGE SCALE GENOMIC DNA]</scope>
    <source>
        <strain evidence="3 4">FB-527</strain>
    </source>
</reference>
<dbReference type="AlphaFoldDB" id="A0A7Z7IPK7"/>
<feature type="region of interest" description="Disordered" evidence="1">
    <location>
        <begin position="330"/>
        <end position="413"/>
    </location>
</feature>
<evidence type="ECO:0000313" key="4">
    <source>
        <dbReference type="Proteomes" id="UP000554965"/>
    </source>
</evidence>
<keyword evidence="4" id="KW-1185">Reference proteome</keyword>
<evidence type="ECO:0000256" key="1">
    <source>
        <dbReference type="SAM" id="MobiDB-lite"/>
    </source>
</evidence>
<comment type="caution">
    <text evidence="3">The sequence shown here is derived from an EMBL/GenBank/DDBJ whole genome shotgun (WGS) entry which is preliminary data.</text>
</comment>
<feature type="domain" description="DUF7159" evidence="2">
    <location>
        <begin position="3"/>
        <end position="229"/>
    </location>
</feature>
<name>A0A7Z7IPK7_9MYCO</name>
<feature type="compositionally biased region" description="Low complexity" evidence="1">
    <location>
        <begin position="388"/>
        <end position="413"/>
    </location>
</feature>
<dbReference type="Proteomes" id="UP000554965">
    <property type="component" value="Unassembled WGS sequence"/>
</dbReference>
<dbReference type="EMBL" id="OCTY01000002">
    <property type="protein sequence ID" value="SOJ57494.1"/>
    <property type="molecule type" value="Genomic_DNA"/>
</dbReference>
<organism evidence="3 4">
    <name type="scientific">Mycobacterium simulans</name>
    <dbReference type="NCBI Taxonomy" id="627089"/>
    <lineage>
        <taxon>Bacteria</taxon>
        <taxon>Bacillati</taxon>
        <taxon>Actinomycetota</taxon>
        <taxon>Actinomycetes</taxon>
        <taxon>Mycobacteriales</taxon>
        <taxon>Mycobacteriaceae</taxon>
        <taxon>Mycobacterium</taxon>
    </lineage>
</organism>
<feature type="compositionally biased region" description="Low complexity" evidence="1">
    <location>
        <begin position="358"/>
        <end position="369"/>
    </location>
</feature>
<proteinExistence type="predicted"/>
<gene>
    <name evidence="3" type="ORF">MSIMFB_04972</name>
</gene>
<feature type="compositionally biased region" description="Low complexity" evidence="1">
    <location>
        <begin position="330"/>
        <end position="340"/>
    </location>
</feature>
<protein>
    <recommendedName>
        <fullName evidence="2">DUF7159 domain-containing protein</fullName>
    </recommendedName>
</protein>
<evidence type="ECO:0000259" key="2">
    <source>
        <dbReference type="Pfam" id="PF23717"/>
    </source>
</evidence>
<evidence type="ECO:0000313" key="3">
    <source>
        <dbReference type="EMBL" id="SOJ57494.1"/>
    </source>
</evidence>
<dbReference type="Pfam" id="PF23717">
    <property type="entry name" value="DUF7159"/>
    <property type="match status" value="1"/>
</dbReference>
<dbReference type="InterPro" id="IPR055583">
    <property type="entry name" value="DUF7159"/>
</dbReference>
<sequence>MVDLTLGLAMSANAVSLLVAHGADGCGVTLDHDEFAPSRAGGVSTPSTSEHVVAAVLGTQAMAAARRHTLVRVGITWTEELDTEAWLVLEALQSLGIRNVVPVPMLDAAEAFACRLAEQFGRLKTAVFIVESDSAIATTVTNSRGAISHVISQIYRGQFMPGEAPQSLVGSMYSHLTDEPDALFVARAGGDFDWIAAQFDDVTRLPVMAAPEAELALARGAAIASKRPALAIVSPAGERIKETRLQGDAEPIWDDEPVWDDEHSAPLLFVPRSARLAVSEPTPESVATPALSVLHNRRAVTSANVLTAVLIGAAATFAVAVTLTFTDRSASISSPTASAAERAVSPSPPIRQPDDLIAADQPAAPTAQPLTKSSLNGTLQNPRPSVPPVALAGAAPAPSVSPTQPAATSPTAETPAVPDVFALLASFVNSLTANPNAGTAPSRPQLLGPSLDAGIAPDSSVTVLHQPFEVAIPDPAKVPIPDLSLLLLPNSSGIQQLQPQIMTPQS</sequence>